<dbReference type="Proteomes" id="UP000762676">
    <property type="component" value="Unassembled WGS sequence"/>
</dbReference>
<gene>
    <name evidence="2" type="ORF">ElyMa_001783400</name>
</gene>
<keyword evidence="1" id="KW-0812">Transmembrane</keyword>
<feature type="transmembrane region" description="Helical" evidence="1">
    <location>
        <begin position="92"/>
        <end position="110"/>
    </location>
</feature>
<protein>
    <submittedName>
        <fullName evidence="2">Uncharacterized protein</fullName>
    </submittedName>
</protein>
<comment type="caution">
    <text evidence="2">The sequence shown here is derived from an EMBL/GenBank/DDBJ whole genome shotgun (WGS) entry which is preliminary data.</text>
</comment>
<dbReference type="EMBL" id="BMAT01003623">
    <property type="protein sequence ID" value="GFR59021.1"/>
    <property type="molecule type" value="Genomic_DNA"/>
</dbReference>
<evidence type="ECO:0000313" key="2">
    <source>
        <dbReference type="EMBL" id="GFR59021.1"/>
    </source>
</evidence>
<reference evidence="2 3" key="1">
    <citation type="journal article" date="2021" name="Elife">
        <title>Chloroplast acquisition without the gene transfer in kleptoplastic sea slugs, Plakobranchus ocellatus.</title>
        <authorList>
            <person name="Maeda T."/>
            <person name="Takahashi S."/>
            <person name="Yoshida T."/>
            <person name="Shimamura S."/>
            <person name="Takaki Y."/>
            <person name="Nagai Y."/>
            <person name="Toyoda A."/>
            <person name="Suzuki Y."/>
            <person name="Arimoto A."/>
            <person name="Ishii H."/>
            <person name="Satoh N."/>
            <person name="Nishiyama T."/>
            <person name="Hasebe M."/>
            <person name="Maruyama T."/>
            <person name="Minagawa J."/>
            <person name="Obokata J."/>
            <person name="Shigenobu S."/>
        </authorList>
    </citation>
    <scope>NUCLEOTIDE SEQUENCE [LARGE SCALE GENOMIC DNA]</scope>
</reference>
<name>A0AAV4EET9_9GAST</name>
<keyword evidence="1" id="KW-0472">Membrane</keyword>
<proteinExistence type="predicted"/>
<dbReference type="AlphaFoldDB" id="A0AAV4EET9"/>
<organism evidence="2 3">
    <name type="scientific">Elysia marginata</name>
    <dbReference type="NCBI Taxonomy" id="1093978"/>
    <lineage>
        <taxon>Eukaryota</taxon>
        <taxon>Metazoa</taxon>
        <taxon>Spiralia</taxon>
        <taxon>Lophotrochozoa</taxon>
        <taxon>Mollusca</taxon>
        <taxon>Gastropoda</taxon>
        <taxon>Heterobranchia</taxon>
        <taxon>Euthyneura</taxon>
        <taxon>Panpulmonata</taxon>
        <taxon>Sacoglossa</taxon>
        <taxon>Placobranchoidea</taxon>
        <taxon>Plakobranchidae</taxon>
        <taxon>Elysia</taxon>
    </lineage>
</organism>
<accession>A0AAV4EET9</accession>
<sequence>MDERSIGEGSGVRFRKNETGTVSVRVFGTACFYLVGRHWKQGPGCKSAPSLDKFTAECHCYIEAPYTAQVSIVRGNVYDYVAPDLSYEATNMIPGFPSILLVVLGIYYCYWAFFQDKLERDCVSLG</sequence>
<keyword evidence="3" id="KW-1185">Reference proteome</keyword>
<evidence type="ECO:0000313" key="3">
    <source>
        <dbReference type="Proteomes" id="UP000762676"/>
    </source>
</evidence>
<evidence type="ECO:0000256" key="1">
    <source>
        <dbReference type="SAM" id="Phobius"/>
    </source>
</evidence>
<keyword evidence="1" id="KW-1133">Transmembrane helix</keyword>